<dbReference type="Pfam" id="PF13616">
    <property type="entry name" value="Rotamase_3"/>
    <property type="match status" value="1"/>
</dbReference>
<dbReference type="Gene3D" id="3.10.50.40">
    <property type="match status" value="1"/>
</dbReference>
<evidence type="ECO:0000313" key="6">
    <source>
        <dbReference type="Proteomes" id="UP000621560"/>
    </source>
</evidence>
<feature type="compositionally biased region" description="Acidic residues" evidence="2">
    <location>
        <begin position="318"/>
        <end position="331"/>
    </location>
</feature>
<evidence type="ECO:0000256" key="1">
    <source>
        <dbReference type="PROSITE-ProRule" id="PRU00278"/>
    </source>
</evidence>
<proteinExistence type="predicted"/>
<dbReference type="Proteomes" id="UP000621560">
    <property type="component" value="Unassembled WGS sequence"/>
</dbReference>
<dbReference type="SUPFAM" id="SSF54534">
    <property type="entry name" value="FKBP-like"/>
    <property type="match status" value="1"/>
</dbReference>
<feature type="domain" description="PpiC" evidence="4">
    <location>
        <begin position="170"/>
        <end position="275"/>
    </location>
</feature>
<dbReference type="PROSITE" id="PS50198">
    <property type="entry name" value="PPIC_PPIASE_2"/>
    <property type="match status" value="1"/>
</dbReference>
<dbReference type="GO" id="GO:0003755">
    <property type="term" value="F:peptidyl-prolyl cis-trans isomerase activity"/>
    <property type="evidence" value="ECO:0007669"/>
    <property type="project" value="UniProtKB-KW"/>
</dbReference>
<keyword evidence="6" id="KW-1185">Reference proteome</keyword>
<evidence type="ECO:0000256" key="3">
    <source>
        <dbReference type="SAM" id="SignalP"/>
    </source>
</evidence>
<dbReference type="InterPro" id="IPR046357">
    <property type="entry name" value="PPIase_dom_sf"/>
</dbReference>
<keyword evidence="1 5" id="KW-0413">Isomerase</keyword>
<sequence length="360" mass="39012">MMMLASAVLAMTLLAGCGSNDNAASDDPGQVVATYKDGGEVGETEFNHYISLVEITDPQKAMYLSIPQFKEQELQMYVLYKYYAGVASDEQKESAKENAASFKTEMQNAMDEDDQLKEMLDGKLTVNQAEDVVELVSAGGMVLQEKSAELEAQITDEERKAIFDENPSDYNTVTVRHILVGTTDPQTGEELRTDEEALARAEEVKQKLEDGGDWQALAEEYSDDEGSKANGGLYESQQAGGWVAEFKEAANTQEIGVIGDPVLTEFGYHVMLVEAREEASFDSLSEEVKTQLTNTVLNTKMNEFLEGEQESLNIETNLPEEEAPAAGEDEAGNGANSAENGTEGGAADNADGNAEANTTE</sequence>
<keyword evidence="1" id="KW-0697">Rotamase</keyword>
<dbReference type="EMBL" id="JACXIZ010000061">
    <property type="protein sequence ID" value="MBD2848308.1"/>
    <property type="molecule type" value="Genomic_DNA"/>
</dbReference>
<name>A0A927BWS6_9BACL</name>
<dbReference type="RefSeq" id="WP_190921407.1">
    <property type="nucleotide sequence ID" value="NZ_JACXIZ010000061.1"/>
</dbReference>
<feature type="signal peptide" evidence="3">
    <location>
        <begin position="1"/>
        <end position="23"/>
    </location>
</feature>
<dbReference type="InterPro" id="IPR050245">
    <property type="entry name" value="PrsA_foldase"/>
</dbReference>
<dbReference type="PANTHER" id="PTHR47245">
    <property type="entry name" value="PEPTIDYLPROLYL ISOMERASE"/>
    <property type="match status" value="1"/>
</dbReference>
<dbReference type="PANTHER" id="PTHR47245:SF2">
    <property type="entry name" value="PEPTIDYL-PROLYL CIS-TRANS ISOMERASE HP_0175-RELATED"/>
    <property type="match status" value="1"/>
</dbReference>
<dbReference type="AlphaFoldDB" id="A0A927BWS6"/>
<protein>
    <submittedName>
        <fullName evidence="5">Peptidylprolyl isomerase</fullName>
    </submittedName>
</protein>
<feature type="region of interest" description="Disordered" evidence="2">
    <location>
        <begin position="312"/>
        <end position="360"/>
    </location>
</feature>
<comment type="caution">
    <text evidence="5">The sequence shown here is derived from an EMBL/GenBank/DDBJ whole genome shotgun (WGS) entry which is preliminary data.</text>
</comment>
<gene>
    <name evidence="5" type="ORF">IDH44_24270</name>
</gene>
<reference evidence="5" key="1">
    <citation type="submission" date="2020-09" db="EMBL/GenBank/DDBJ databases">
        <title>A novel bacterium of genus Paenibacillus, isolated from South China Sea.</title>
        <authorList>
            <person name="Huang H."/>
            <person name="Mo K."/>
            <person name="Hu Y."/>
        </authorList>
    </citation>
    <scope>NUCLEOTIDE SEQUENCE</scope>
    <source>
        <strain evidence="5">IB182496</strain>
    </source>
</reference>
<keyword evidence="3" id="KW-0732">Signal</keyword>
<evidence type="ECO:0000313" key="5">
    <source>
        <dbReference type="EMBL" id="MBD2848308.1"/>
    </source>
</evidence>
<accession>A0A927BWS6</accession>
<organism evidence="5 6">
    <name type="scientific">Paenibacillus sabuli</name>
    <dbReference type="NCBI Taxonomy" id="2772509"/>
    <lineage>
        <taxon>Bacteria</taxon>
        <taxon>Bacillati</taxon>
        <taxon>Bacillota</taxon>
        <taxon>Bacilli</taxon>
        <taxon>Bacillales</taxon>
        <taxon>Paenibacillaceae</taxon>
        <taxon>Paenibacillus</taxon>
    </lineage>
</organism>
<evidence type="ECO:0000259" key="4">
    <source>
        <dbReference type="PROSITE" id="PS50198"/>
    </source>
</evidence>
<feature type="chain" id="PRO_5038604278" evidence="3">
    <location>
        <begin position="24"/>
        <end position="360"/>
    </location>
</feature>
<dbReference type="InterPro" id="IPR000297">
    <property type="entry name" value="PPIase_PpiC"/>
</dbReference>
<feature type="compositionally biased region" description="Low complexity" evidence="2">
    <location>
        <begin position="332"/>
        <end position="360"/>
    </location>
</feature>
<evidence type="ECO:0000256" key="2">
    <source>
        <dbReference type="SAM" id="MobiDB-lite"/>
    </source>
</evidence>